<dbReference type="PANTHER" id="PTHR34986:SF1">
    <property type="entry name" value="PROTEIN YIAL"/>
    <property type="match status" value="1"/>
</dbReference>
<gene>
    <name evidence="1" type="ORF">EI77_00045</name>
</gene>
<sequence>MILDTLDQSARYEALSPRFAQAFAYLRGVDGTQPLGRFDIAGDDVFAIVQTYTTKPQEKALFEAHRRYIDVQFLYSGRETILWAPLATMKEETRAYDAEKEAALWKLVPDMTPLHLSAGHFCILYPEDAHAPCVEWDAPSEVFKVVVKVAVD</sequence>
<dbReference type="GO" id="GO:0005829">
    <property type="term" value="C:cytosol"/>
    <property type="evidence" value="ECO:0007669"/>
    <property type="project" value="TreeGrafter"/>
</dbReference>
<dbReference type="InterPro" id="IPR004375">
    <property type="entry name" value="NanQ/TabA/YiaL"/>
</dbReference>
<proteinExistence type="predicted"/>
<dbReference type="Pfam" id="PF04074">
    <property type="entry name" value="DUF386"/>
    <property type="match status" value="1"/>
</dbReference>
<dbReference type="Proteomes" id="UP000295662">
    <property type="component" value="Unassembled WGS sequence"/>
</dbReference>
<dbReference type="AlphaFoldDB" id="A0A4R7SRH3"/>
<protein>
    <submittedName>
        <fullName evidence="1">YhcH/YjgK/YiaL family protein</fullName>
    </submittedName>
</protein>
<keyword evidence="2" id="KW-1185">Reference proteome</keyword>
<dbReference type="PANTHER" id="PTHR34986">
    <property type="entry name" value="EVOLVED BETA-GALACTOSIDASE SUBUNIT BETA"/>
    <property type="match status" value="1"/>
</dbReference>
<organism evidence="1 2">
    <name type="scientific">Prosthecobacter fusiformis</name>
    <dbReference type="NCBI Taxonomy" id="48464"/>
    <lineage>
        <taxon>Bacteria</taxon>
        <taxon>Pseudomonadati</taxon>
        <taxon>Verrucomicrobiota</taxon>
        <taxon>Verrucomicrobiia</taxon>
        <taxon>Verrucomicrobiales</taxon>
        <taxon>Verrucomicrobiaceae</taxon>
        <taxon>Prosthecobacter</taxon>
    </lineage>
</organism>
<accession>A0A4R7SRH3</accession>
<dbReference type="OrthoDB" id="9792756at2"/>
<evidence type="ECO:0000313" key="1">
    <source>
        <dbReference type="EMBL" id="TDU80748.1"/>
    </source>
</evidence>
<dbReference type="InterPro" id="IPR037012">
    <property type="entry name" value="NanQ/TabA/YiaL_sf"/>
</dbReference>
<dbReference type="RefSeq" id="WP_133792748.1">
    <property type="nucleotide sequence ID" value="NZ_SOCA01000001.1"/>
</dbReference>
<dbReference type="NCBIfam" id="TIGR00022">
    <property type="entry name" value="YhcH/YjgK/YiaL family protein"/>
    <property type="match status" value="1"/>
</dbReference>
<dbReference type="EMBL" id="SOCA01000001">
    <property type="protein sequence ID" value="TDU80748.1"/>
    <property type="molecule type" value="Genomic_DNA"/>
</dbReference>
<dbReference type="Gene3D" id="2.60.120.370">
    <property type="entry name" value="YhcH/YjgK/YiaL"/>
    <property type="match status" value="1"/>
</dbReference>
<name>A0A4R7SRH3_9BACT</name>
<dbReference type="SUPFAM" id="SSF51197">
    <property type="entry name" value="Clavaminate synthase-like"/>
    <property type="match status" value="1"/>
</dbReference>
<comment type="caution">
    <text evidence="1">The sequence shown here is derived from an EMBL/GenBank/DDBJ whole genome shotgun (WGS) entry which is preliminary data.</text>
</comment>
<reference evidence="1 2" key="1">
    <citation type="submission" date="2019-03" db="EMBL/GenBank/DDBJ databases">
        <title>Genomic Encyclopedia of Archaeal and Bacterial Type Strains, Phase II (KMG-II): from individual species to whole genera.</title>
        <authorList>
            <person name="Goeker M."/>
        </authorList>
    </citation>
    <scope>NUCLEOTIDE SEQUENCE [LARGE SCALE GENOMIC DNA]</scope>
    <source>
        <strain evidence="1 2">ATCC 25309</strain>
    </source>
</reference>
<evidence type="ECO:0000313" key="2">
    <source>
        <dbReference type="Proteomes" id="UP000295662"/>
    </source>
</evidence>